<sequence length="178" mass="20300">MPYSPRWLMEQGREQEALSTLSMLRRKPSDNVAVRYEYLEIKAEIQYSREASELAYPNCRPVETLCQQLHCAGCDVAKVQAVGNGLLDDVLSTVYRTFVFVSDVAPFTEQSDQSRVVMYVFLFVGQSCFVWLTEEQGHHLLCSDDLWPVGPEPEYDLIASYRGVRNSEPYAPLEPSSF</sequence>
<evidence type="ECO:0000256" key="1">
    <source>
        <dbReference type="ARBA" id="ARBA00004141"/>
    </source>
</evidence>
<organism evidence="2 3">
    <name type="scientific">Boletus reticuloceps</name>
    <dbReference type="NCBI Taxonomy" id="495285"/>
    <lineage>
        <taxon>Eukaryota</taxon>
        <taxon>Fungi</taxon>
        <taxon>Dikarya</taxon>
        <taxon>Basidiomycota</taxon>
        <taxon>Agaricomycotina</taxon>
        <taxon>Agaricomycetes</taxon>
        <taxon>Agaricomycetidae</taxon>
        <taxon>Boletales</taxon>
        <taxon>Boletineae</taxon>
        <taxon>Boletaceae</taxon>
        <taxon>Boletoideae</taxon>
        <taxon>Boletus</taxon>
    </lineage>
</organism>
<evidence type="ECO:0000313" key="2">
    <source>
        <dbReference type="EMBL" id="KAG6375552.1"/>
    </source>
</evidence>
<gene>
    <name evidence="2" type="ORF">JVT61DRAFT_3114</name>
</gene>
<reference evidence="2" key="1">
    <citation type="submission" date="2021-03" db="EMBL/GenBank/DDBJ databases">
        <title>Evolutionary innovations through gain and loss of genes in the ectomycorrhizal Boletales.</title>
        <authorList>
            <person name="Wu G."/>
            <person name="Miyauchi S."/>
            <person name="Morin E."/>
            <person name="Yang Z.-L."/>
            <person name="Xu J."/>
            <person name="Martin F.M."/>
        </authorList>
    </citation>
    <scope>NUCLEOTIDE SEQUENCE</scope>
    <source>
        <strain evidence="2">BR01</strain>
    </source>
</reference>
<comment type="caution">
    <text evidence="2">The sequence shown here is derived from an EMBL/GenBank/DDBJ whole genome shotgun (WGS) entry which is preliminary data.</text>
</comment>
<dbReference type="EMBL" id="JAGFBS010000014">
    <property type="protein sequence ID" value="KAG6375552.1"/>
    <property type="molecule type" value="Genomic_DNA"/>
</dbReference>
<dbReference type="InterPro" id="IPR050360">
    <property type="entry name" value="MFS_Sugar_Transporters"/>
</dbReference>
<name>A0A8I2YPK2_9AGAM</name>
<accession>A0A8I2YPK2</accession>
<evidence type="ECO:0000313" key="3">
    <source>
        <dbReference type="Proteomes" id="UP000683000"/>
    </source>
</evidence>
<protein>
    <submittedName>
        <fullName evidence="2">Uncharacterized protein</fullName>
    </submittedName>
</protein>
<dbReference type="Gene3D" id="1.20.1250.20">
    <property type="entry name" value="MFS general substrate transporter like domains"/>
    <property type="match status" value="1"/>
</dbReference>
<dbReference type="InterPro" id="IPR036259">
    <property type="entry name" value="MFS_trans_sf"/>
</dbReference>
<keyword evidence="3" id="KW-1185">Reference proteome</keyword>
<dbReference type="Proteomes" id="UP000683000">
    <property type="component" value="Unassembled WGS sequence"/>
</dbReference>
<dbReference type="AlphaFoldDB" id="A0A8I2YPK2"/>
<dbReference type="OrthoDB" id="8120565at2759"/>
<dbReference type="PANTHER" id="PTHR48022">
    <property type="entry name" value="PLASTIDIC GLUCOSE TRANSPORTER 4"/>
    <property type="match status" value="1"/>
</dbReference>
<dbReference type="PANTHER" id="PTHR48022:SF14">
    <property type="entry name" value="MAJOR FACILITATOR SUPERFAMILY (MFS) PROFILE DOMAIN-CONTAINING PROTEIN-RELATED"/>
    <property type="match status" value="1"/>
</dbReference>
<proteinExistence type="predicted"/>
<dbReference type="GO" id="GO:0016020">
    <property type="term" value="C:membrane"/>
    <property type="evidence" value="ECO:0007669"/>
    <property type="project" value="UniProtKB-SubCell"/>
</dbReference>
<dbReference type="GO" id="GO:0005351">
    <property type="term" value="F:carbohydrate:proton symporter activity"/>
    <property type="evidence" value="ECO:0007669"/>
    <property type="project" value="TreeGrafter"/>
</dbReference>
<comment type="subcellular location">
    <subcellularLocation>
        <location evidence="1">Membrane</location>
        <topology evidence="1">Multi-pass membrane protein</topology>
    </subcellularLocation>
</comment>